<evidence type="ECO:0000313" key="2">
    <source>
        <dbReference type="EMBL" id="GIL27405.1"/>
    </source>
</evidence>
<reference evidence="3" key="1">
    <citation type="journal article" date="2021" name="Int. J. Syst. Evol. Microbiol.">
        <title>Actinocatenispora comari sp. nov., an endophytic actinomycete isolated from aerial parts of Comarum salesowianum.</title>
        <authorList>
            <person name="Oyunbileg N."/>
            <person name="Iizaka Y."/>
            <person name="Hamada M."/>
            <person name="Davaapurev B.O."/>
            <person name="Fukumoto A."/>
            <person name="Tsetseg B."/>
            <person name="Kato F."/>
            <person name="Tamura T."/>
            <person name="Batkhuu J."/>
            <person name="Anzai Y."/>
        </authorList>
    </citation>
    <scope>NUCLEOTIDE SEQUENCE [LARGE SCALE GENOMIC DNA]</scope>
    <source>
        <strain evidence="3">NUM-2625</strain>
    </source>
</reference>
<comment type="caution">
    <text evidence="2">The sequence shown here is derived from an EMBL/GenBank/DDBJ whole genome shotgun (WGS) entry which is preliminary data.</text>
</comment>
<keyword evidence="3" id="KW-1185">Reference proteome</keyword>
<dbReference type="Proteomes" id="UP000614996">
    <property type="component" value="Unassembled WGS sequence"/>
</dbReference>
<dbReference type="EMBL" id="BOPO01000045">
    <property type="protein sequence ID" value="GIL27405.1"/>
    <property type="molecule type" value="Genomic_DNA"/>
</dbReference>
<keyword evidence="1" id="KW-1133">Transmembrane helix</keyword>
<feature type="transmembrane region" description="Helical" evidence="1">
    <location>
        <begin position="104"/>
        <end position="125"/>
    </location>
</feature>
<gene>
    <name evidence="2" type="ORF">NUM_26590</name>
</gene>
<dbReference type="RefSeq" id="WP_207125156.1">
    <property type="nucleotide sequence ID" value="NZ_BOPO01000045.1"/>
</dbReference>
<evidence type="ECO:0000313" key="3">
    <source>
        <dbReference type="Proteomes" id="UP000614996"/>
    </source>
</evidence>
<keyword evidence="1" id="KW-0812">Transmembrane</keyword>
<feature type="transmembrane region" description="Helical" evidence="1">
    <location>
        <begin position="72"/>
        <end position="92"/>
    </location>
</feature>
<sequence length="148" mass="16373">MVLVGRYPRVHLKHVRGARLQVTGYLEFFSITRIRVPREDRHTVTAVVRCETCGDEVELRVFGLRAARRARLAWLSSALGAVLATLVLFLTLLTWSGSQDDTGFTLTLFGGCLAAGAVVGGFVGFHNEDGVRFAPGKTRFRRSHSLTR</sequence>
<organism evidence="2 3">
    <name type="scientific">Actinocatenispora comari</name>
    <dbReference type="NCBI Taxonomy" id="2807577"/>
    <lineage>
        <taxon>Bacteria</taxon>
        <taxon>Bacillati</taxon>
        <taxon>Actinomycetota</taxon>
        <taxon>Actinomycetes</taxon>
        <taxon>Micromonosporales</taxon>
        <taxon>Micromonosporaceae</taxon>
        <taxon>Actinocatenispora</taxon>
    </lineage>
</organism>
<evidence type="ECO:0000256" key="1">
    <source>
        <dbReference type="SAM" id="Phobius"/>
    </source>
</evidence>
<name>A0A8J4AAZ2_9ACTN</name>
<protein>
    <submittedName>
        <fullName evidence="2">Uncharacterized protein</fullName>
    </submittedName>
</protein>
<proteinExistence type="predicted"/>
<keyword evidence="1" id="KW-0472">Membrane</keyword>
<dbReference type="AlphaFoldDB" id="A0A8J4AAZ2"/>
<accession>A0A8J4AAZ2</accession>